<feature type="transmembrane region" description="Helical" evidence="1">
    <location>
        <begin position="72"/>
        <end position="92"/>
    </location>
</feature>
<dbReference type="RefSeq" id="WP_012119988.1">
    <property type="nucleotide sequence ID" value="NC_009767.1"/>
</dbReference>
<keyword evidence="1" id="KW-1133">Transmembrane helix</keyword>
<dbReference type="PANTHER" id="PTHR40394:SF2">
    <property type="entry name" value="QUINOL:CYTOCHROME C OXIDOREDUCTASE MEMBRANE PROTEIN"/>
    <property type="match status" value="1"/>
</dbReference>
<feature type="transmembrane region" description="Helical" evidence="1">
    <location>
        <begin position="112"/>
        <end position="138"/>
    </location>
</feature>
<dbReference type="Pfam" id="PF11821">
    <property type="entry name" value="ActD"/>
    <property type="match status" value="1"/>
</dbReference>
<dbReference type="EMBL" id="CP000804">
    <property type="protein sequence ID" value="ABU57560.1"/>
    <property type="molecule type" value="Genomic_DNA"/>
</dbReference>
<evidence type="ECO:0000313" key="2">
    <source>
        <dbReference type="EMBL" id="ABU57560.1"/>
    </source>
</evidence>
<keyword evidence="3" id="KW-1185">Reference proteome</keyword>
<name>A7NJ90_ROSCS</name>
<dbReference type="STRING" id="383372.Rcas_1465"/>
<dbReference type="SMR" id="A7NJ90"/>
<proteinExistence type="evidence at protein level"/>
<dbReference type="HOGENOM" id="CLU_094965_0_0_0"/>
<reference evidence="4 5" key="2">
    <citation type="journal article" date="2020" name="Sci. Adv.">
        <title>Cryo-EM structures of the air-oxidized and dithionite-reduced photosynthetic alternative complex III from &lt;i&gt;Roseiflexus castenholzii&lt;/i&gt;.</title>
        <authorList>
            <person name="Shi Y."/>
            <person name="Xin Y."/>
            <person name="Wang C."/>
            <person name="Blankenship R.E."/>
            <person name="Sun F."/>
            <person name="Xu X."/>
        </authorList>
    </citation>
    <scope>STRUCTURE BY ELECTRON MICROSCOPY (3.20 ANGSTROMS)</scope>
</reference>
<organism evidence="2 3">
    <name type="scientific">Roseiflexus castenholzii (strain DSM 13941 / HLO8)</name>
    <dbReference type="NCBI Taxonomy" id="383372"/>
    <lineage>
        <taxon>Bacteria</taxon>
        <taxon>Bacillati</taxon>
        <taxon>Chloroflexota</taxon>
        <taxon>Chloroflexia</taxon>
        <taxon>Chloroflexales</taxon>
        <taxon>Roseiflexineae</taxon>
        <taxon>Roseiflexaceae</taxon>
        <taxon>Roseiflexus</taxon>
    </lineage>
</organism>
<keyword evidence="4 5" id="KW-0002">3D-structure</keyword>
<dbReference type="Proteomes" id="UP000000263">
    <property type="component" value="Chromosome"/>
</dbReference>
<keyword evidence="1" id="KW-0812">Transmembrane</keyword>
<dbReference type="PANTHER" id="PTHR40394">
    <property type="entry name" value="LIPOPROTEIN-RELATED"/>
    <property type="match status" value="1"/>
</dbReference>
<accession>A7NJ90</accession>
<evidence type="ECO:0000313" key="3">
    <source>
        <dbReference type="Proteomes" id="UP000000263"/>
    </source>
</evidence>
<sequence>MLKRNARQPKALKVSTGPTLYGLMAEFDDAEALLAAAEKTRDAGYKQFEAYTPMPIHGLDEAVGYRGTRLPWVIFGAGLLGASGMFALQTWINLVEYPLNIGGRPLFSWPAFIPATFEGMVLLSAFAAVFGMIAACGLPRPYHPVFNAPNFERASVDRFFLCIEAADPKFELKQTRQFLESLGPLAVSTVDN</sequence>
<dbReference type="EMDB" id="EMD-0936"/>
<evidence type="ECO:0008006" key="6">
    <source>
        <dbReference type="Google" id="ProtNLM"/>
    </source>
</evidence>
<dbReference type="AlphaFoldDB" id="A7NJ90"/>
<dbReference type="EMDB" id="EMD-0937"/>
<dbReference type="eggNOG" id="COG2010">
    <property type="taxonomic scope" value="Bacteria"/>
</dbReference>
<dbReference type="PDB" id="6LOD">
    <property type="method" value="EM"/>
    <property type="resolution" value="3.20 A"/>
    <property type="chains" value="D=1-192"/>
</dbReference>
<dbReference type="PDB" id="6LOE">
    <property type="method" value="EM"/>
    <property type="resolution" value="3.50 A"/>
    <property type="chains" value="D=1-192"/>
</dbReference>
<keyword evidence="1" id="KW-0472">Membrane</keyword>
<protein>
    <recommendedName>
        <fullName evidence="6">Quinol:cytochrome c oxidoreductase membrane protein</fullName>
    </recommendedName>
</protein>
<dbReference type="KEGG" id="rca:Rcas_1465"/>
<dbReference type="OrthoDB" id="9792475at2"/>
<gene>
    <name evidence="2" type="ordered locus">Rcas_1465</name>
</gene>
<reference evidence="2 3" key="1">
    <citation type="submission" date="2007-08" db="EMBL/GenBank/DDBJ databases">
        <title>Complete sequence of Roseiflexus castenholzii DSM 13941.</title>
        <authorList>
            <consortium name="US DOE Joint Genome Institute"/>
            <person name="Copeland A."/>
            <person name="Lucas S."/>
            <person name="Lapidus A."/>
            <person name="Barry K."/>
            <person name="Glavina del Rio T."/>
            <person name="Dalin E."/>
            <person name="Tice H."/>
            <person name="Pitluck S."/>
            <person name="Thompson L.S."/>
            <person name="Brettin T."/>
            <person name="Bruce D."/>
            <person name="Detter J.C."/>
            <person name="Han C."/>
            <person name="Tapia R."/>
            <person name="Schmutz J."/>
            <person name="Larimer F."/>
            <person name="Land M."/>
            <person name="Hauser L."/>
            <person name="Kyrpides N."/>
            <person name="Mikhailova N."/>
            <person name="Bryant D.A."/>
            <person name="Hanada S."/>
            <person name="Tsukatani Y."/>
            <person name="Richardson P."/>
        </authorList>
    </citation>
    <scope>NUCLEOTIDE SEQUENCE [LARGE SCALE GENOMIC DNA]</scope>
    <source>
        <strain evidence="3">DSM 13941 / HLO8</strain>
    </source>
</reference>
<evidence type="ECO:0000256" key="1">
    <source>
        <dbReference type="SAM" id="Phobius"/>
    </source>
</evidence>
<evidence type="ECO:0007829" key="5">
    <source>
        <dbReference type="PDB" id="6LOE"/>
    </source>
</evidence>
<dbReference type="InterPro" id="IPR021776">
    <property type="entry name" value="ActD"/>
</dbReference>
<evidence type="ECO:0007829" key="4">
    <source>
        <dbReference type="PDB" id="6LOD"/>
    </source>
</evidence>